<evidence type="ECO:0000256" key="8">
    <source>
        <dbReference type="ARBA" id="ARBA00023295"/>
    </source>
</evidence>
<proteinExistence type="predicted"/>
<evidence type="ECO:0000313" key="13">
    <source>
        <dbReference type="Proteomes" id="UP000243342"/>
    </source>
</evidence>
<gene>
    <name evidence="12" type="ORF">BIV57_19800</name>
</gene>
<keyword evidence="3" id="KW-0147">Chitin-binding</keyword>
<dbReference type="FunFam" id="3.20.20.80:FF:000118">
    <property type="entry name" value="Probable bifunctional chitinase/lysozyme"/>
    <property type="match status" value="1"/>
</dbReference>
<keyword evidence="5" id="KW-0378">Hydrolase</keyword>
<dbReference type="EC" id="3.2.1.14" evidence="2"/>
<feature type="compositionally biased region" description="Low complexity" evidence="10">
    <location>
        <begin position="1"/>
        <end position="10"/>
    </location>
</feature>
<evidence type="ECO:0000256" key="10">
    <source>
        <dbReference type="SAM" id="MobiDB-lite"/>
    </source>
</evidence>
<evidence type="ECO:0000256" key="1">
    <source>
        <dbReference type="ARBA" id="ARBA00000822"/>
    </source>
</evidence>
<keyword evidence="9" id="KW-0624">Polysaccharide degradation</keyword>
<feature type="signal peptide" evidence="11">
    <location>
        <begin position="1"/>
        <end position="44"/>
    </location>
</feature>
<dbReference type="InterPro" id="IPR006311">
    <property type="entry name" value="TAT_signal"/>
</dbReference>
<reference evidence="12 13" key="1">
    <citation type="submission" date="2016-10" db="EMBL/GenBank/DDBJ databases">
        <title>Genome sequence of Streptomyces gilvigriseus MUSC 26.</title>
        <authorList>
            <person name="Lee L.-H."/>
            <person name="Ser H.-L."/>
        </authorList>
    </citation>
    <scope>NUCLEOTIDE SEQUENCE [LARGE SCALE GENOMIC DNA]</scope>
    <source>
        <strain evidence="12 13">MUSC 26</strain>
    </source>
</reference>
<dbReference type="RefSeq" id="WP_071658267.1">
    <property type="nucleotide sequence ID" value="NZ_MLCF01000131.1"/>
</dbReference>
<dbReference type="InterPro" id="IPR017853">
    <property type="entry name" value="GH"/>
</dbReference>
<dbReference type="STRING" id="1428644.BIV57_19800"/>
<keyword evidence="4 11" id="KW-0732">Signal</keyword>
<comment type="caution">
    <text evidence="12">The sequence shown here is derived from an EMBL/GenBank/DDBJ whole genome shotgun (WGS) entry which is preliminary data.</text>
</comment>
<evidence type="ECO:0000313" key="12">
    <source>
        <dbReference type="EMBL" id="OIV35773.1"/>
    </source>
</evidence>
<dbReference type="GO" id="GO:0008061">
    <property type="term" value="F:chitin binding"/>
    <property type="evidence" value="ECO:0007669"/>
    <property type="project" value="UniProtKB-KW"/>
</dbReference>
<accession>A0A1J7BAY7</accession>
<dbReference type="Proteomes" id="UP000243342">
    <property type="component" value="Unassembled WGS sequence"/>
</dbReference>
<dbReference type="InterPro" id="IPR052750">
    <property type="entry name" value="GH18_Chitinase"/>
</dbReference>
<keyword evidence="6" id="KW-0146">Chitin degradation</keyword>
<dbReference type="OrthoDB" id="99456at2"/>
<evidence type="ECO:0000256" key="2">
    <source>
        <dbReference type="ARBA" id="ARBA00012729"/>
    </source>
</evidence>
<protein>
    <recommendedName>
        <fullName evidence="2">chitinase</fullName>
        <ecNumber evidence="2">3.2.1.14</ecNumber>
    </recommendedName>
</protein>
<organism evidence="12 13">
    <name type="scientific">Mangrovactinospora gilvigrisea</name>
    <dbReference type="NCBI Taxonomy" id="1428644"/>
    <lineage>
        <taxon>Bacteria</taxon>
        <taxon>Bacillati</taxon>
        <taxon>Actinomycetota</taxon>
        <taxon>Actinomycetes</taxon>
        <taxon>Kitasatosporales</taxon>
        <taxon>Streptomycetaceae</taxon>
        <taxon>Mangrovactinospora</taxon>
    </lineage>
</organism>
<keyword evidence="8" id="KW-0326">Glycosidase</keyword>
<evidence type="ECO:0000256" key="11">
    <source>
        <dbReference type="SAM" id="SignalP"/>
    </source>
</evidence>
<dbReference type="Gene3D" id="3.20.20.80">
    <property type="entry name" value="Glycosidases"/>
    <property type="match status" value="1"/>
</dbReference>
<feature type="region of interest" description="Disordered" evidence="10">
    <location>
        <begin position="1"/>
        <end position="22"/>
    </location>
</feature>
<feature type="compositionally biased region" description="Basic residues" evidence="10">
    <location>
        <begin position="11"/>
        <end position="20"/>
    </location>
</feature>
<dbReference type="GO" id="GO:0000272">
    <property type="term" value="P:polysaccharide catabolic process"/>
    <property type="evidence" value="ECO:0007669"/>
    <property type="project" value="UniProtKB-KW"/>
</dbReference>
<dbReference type="GO" id="GO:0008843">
    <property type="term" value="F:endochitinase activity"/>
    <property type="evidence" value="ECO:0007669"/>
    <property type="project" value="UniProtKB-EC"/>
</dbReference>
<dbReference type="GO" id="GO:0006032">
    <property type="term" value="P:chitin catabolic process"/>
    <property type="evidence" value="ECO:0007669"/>
    <property type="project" value="UniProtKB-KW"/>
</dbReference>
<name>A0A1J7BAY7_9ACTN</name>
<dbReference type="SUPFAM" id="SSF51445">
    <property type="entry name" value="(Trans)glycosidases"/>
    <property type="match status" value="1"/>
</dbReference>
<dbReference type="PANTHER" id="PTHR42976:SF1">
    <property type="entry name" value="GH18 DOMAIN-CONTAINING PROTEIN-RELATED"/>
    <property type="match status" value="1"/>
</dbReference>
<evidence type="ECO:0000256" key="3">
    <source>
        <dbReference type="ARBA" id="ARBA00022669"/>
    </source>
</evidence>
<evidence type="ECO:0000256" key="5">
    <source>
        <dbReference type="ARBA" id="ARBA00022801"/>
    </source>
</evidence>
<sequence length="368" mass="37108">MTTANRSRTTPARRHRRSRRPWIAGGTALAAAAAAVGAVALSNAADASTSHHAATAKAAPAATAAAGTGRFSPYADTSLYPPFDPVATAKADGVKTYNLAFLVAGGGCTPKWGGQTALGSDPVAAKIGALRAAGGDVRVSFGGANGTELAQACSSVSALTAAYDQAVTQYKLTQVDFDIEGAAVGDTASIARRDQAIAALQKEHPGLAVSYTLPVLPSGLTAQGVAVVKDAKAKGVKIAAVNVMAMDYGDGAAPNPSGQMGAYAIKAATATQAQVKGVLGDTDADAWSRIAVTPMIGVNDTATERFTLDDAAKLVAFAKQKHLAWLSMWSAARDKACSDGNTSSAEPTCSGVAQSANAFAKAFNAYTG</sequence>
<dbReference type="AlphaFoldDB" id="A0A1J7BAY7"/>
<dbReference type="EMBL" id="MLCF01000131">
    <property type="protein sequence ID" value="OIV35773.1"/>
    <property type="molecule type" value="Genomic_DNA"/>
</dbReference>
<feature type="chain" id="PRO_5039603181" description="chitinase" evidence="11">
    <location>
        <begin position="45"/>
        <end position="368"/>
    </location>
</feature>
<dbReference type="PANTHER" id="PTHR42976">
    <property type="entry name" value="BIFUNCTIONAL CHITINASE/LYSOZYME-RELATED"/>
    <property type="match status" value="1"/>
</dbReference>
<keyword evidence="13" id="KW-1185">Reference proteome</keyword>
<evidence type="ECO:0000256" key="9">
    <source>
        <dbReference type="ARBA" id="ARBA00023326"/>
    </source>
</evidence>
<dbReference type="CDD" id="cd06543">
    <property type="entry name" value="GH18_PF-ChiA-like"/>
    <property type="match status" value="1"/>
</dbReference>
<evidence type="ECO:0000256" key="4">
    <source>
        <dbReference type="ARBA" id="ARBA00022729"/>
    </source>
</evidence>
<dbReference type="PROSITE" id="PS51318">
    <property type="entry name" value="TAT"/>
    <property type="match status" value="1"/>
</dbReference>
<evidence type="ECO:0000256" key="7">
    <source>
        <dbReference type="ARBA" id="ARBA00023277"/>
    </source>
</evidence>
<evidence type="ECO:0000256" key="6">
    <source>
        <dbReference type="ARBA" id="ARBA00023024"/>
    </source>
</evidence>
<comment type="catalytic activity">
    <reaction evidence="1">
        <text>Random endo-hydrolysis of N-acetyl-beta-D-glucosaminide (1-&gt;4)-beta-linkages in chitin and chitodextrins.</text>
        <dbReference type="EC" id="3.2.1.14"/>
    </reaction>
</comment>
<keyword evidence="7" id="KW-0119">Carbohydrate metabolism</keyword>